<reference evidence="2 3" key="1">
    <citation type="submission" date="2017-01" db="EMBL/GenBank/DDBJ databases">
        <authorList>
            <person name="Varghese N."/>
            <person name="Submissions S."/>
        </authorList>
    </citation>
    <scope>NUCLEOTIDE SEQUENCE [LARGE SCALE GENOMIC DNA]</scope>
    <source>
        <strain evidence="2 3">ATCC 35905</strain>
    </source>
</reference>
<feature type="compositionally biased region" description="Pro residues" evidence="1">
    <location>
        <begin position="48"/>
        <end position="66"/>
    </location>
</feature>
<evidence type="ECO:0000313" key="3">
    <source>
        <dbReference type="Proteomes" id="UP000186308"/>
    </source>
</evidence>
<dbReference type="NCBIfam" id="TIGR02595">
    <property type="entry name" value="PEP_CTERM"/>
    <property type="match status" value="1"/>
</dbReference>
<feature type="region of interest" description="Disordered" evidence="1">
    <location>
        <begin position="44"/>
        <end position="66"/>
    </location>
</feature>
<keyword evidence="3" id="KW-1185">Reference proteome</keyword>
<gene>
    <name evidence="2" type="ORF">SAMN05421828_10994</name>
</gene>
<dbReference type="InterPro" id="IPR013424">
    <property type="entry name" value="Ice-binding_C"/>
</dbReference>
<organism evidence="2 3">
    <name type="scientific">Acidiphilium rubrum</name>
    <dbReference type="NCBI Taxonomy" id="526"/>
    <lineage>
        <taxon>Bacteria</taxon>
        <taxon>Pseudomonadati</taxon>
        <taxon>Pseudomonadota</taxon>
        <taxon>Alphaproteobacteria</taxon>
        <taxon>Acetobacterales</taxon>
        <taxon>Acidocellaceae</taxon>
        <taxon>Acidiphilium</taxon>
    </lineage>
</organism>
<evidence type="ECO:0000256" key="1">
    <source>
        <dbReference type="SAM" id="MobiDB-lite"/>
    </source>
</evidence>
<protein>
    <submittedName>
        <fullName evidence="2">VPLPA-CTERM protein sorting domain-containing protein</fullName>
    </submittedName>
</protein>
<dbReference type="EMBL" id="FTNE01000009">
    <property type="protein sequence ID" value="SIQ78774.1"/>
    <property type="molecule type" value="Genomic_DNA"/>
</dbReference>
<evidence type="ECO:0000313" key="2">
    <source>
        <dbReference type="EMBL" id="SIQ78774.1"/>
    </source>
</evidence>
<name>A0A8G2FG92_ACIRU</name>
<comment type="caution">
    <text evidence="2">The sequence shown here is derived from an EMBL/GenBank/DDBJ whole genome shotgun (WGS) entry which is preliminary data.</text>
</comment>
<proteinExistence type="predicted"/>
<dbReference type="Proteomes" id="UP000186308">
    <property type="component" value="Unassembled WGS sequence"/>
</dbReference>
<accession>A0A8G2FG92</accession>
<dbReference type="AlphaFoldDB" id="A0A8G2FG92"/>
<sequence>MTPETYAKVMNAAGTAALAGIPLADAPGGGIYVPPSNLVPAGFVTPSPQQPPLPTGPVPGPVPKKPVPVPEPASAALLVAALAALAAIRMKRTR</sequence>